<evidence type="ECO:0000313" key="2">
    <source>
        <dbReference type="EMBL" id="JAW16213.1"/>
    </source>
</evidence>
<feature type="signal peptide" evidence="1">
    <location>
        <begin position="1"/>
        <end position="31"/>
    </location>
</feature>
<evidence type="ECO:0000256" key="1">
    <source>
        <dbReference type="SAM" id="SignalP"/>
    </source>
</evidence>
<organism evidence="2">
    <name type="scientific">Panstrongylus lignarius</name>
    <dbReference type="NCBI Taxonomy" id="156445"/>
    <lineage>
        <taxon>Eukaryota</taxon>
        <taxon>Metazoa</taxon>
        <taxon>Ecdysozoa</taxon>
        <taxon>Arthropoda</taxon>
        <taxon>Hexapoda</taxon>
        <taxon>Insecta</taxon>
        <taxon>Pterygota</taxon>
        <taxon>Neoptera</taxon>
        <taxon>Paraneoptera</taxon>
        <taxon>Hemiptera</taxon>
        <taxon>Heteroptera</taxon>
        <taxon>Panheteroptera</taxon>
        <taxon>Cimicomorpha</taxon>
        <taxon>Reduviidae</taxon>
        <taxon>Triatominae</taxon>
        <taxon>Panstrongylus</taxon>
    </lineage>
</organism>
<dbReference type="EMBL" id="GFTR01000213">
    <property type="protein sequence ID" value="JAW16213.1"/>
    <property type="molecule type" value="Transcribed_RNA"/>
</dbReference>
<dbReference type="AlphaFoldDB" id="A0A224Y660"/>
<sequence length="69" mass="7560">MPRLPLRSRSRCLLSDSLLTILTVLISCGRSFHDNPCDLFIASSSVSNDLYNSGLLAKSEQLSSAKSSW</sequence>
<reference evidence="2" key="1">
    <citation type="journal article" date="2018" name="PLoS Negl. Trop. Dis.">
        <title>An insight into the salivary gland and fat body transcriptome of Panstrongylus lignarius (Hemiptera: Heteroptera), the main vector of Chagas disease in Peru.</title>
        <authorList>
            <person name="Nevoa J.C."/>
            <person name="Mendes M.T."/>
            <person name="da Silva M.V."/>
            <person name="Soares S.C."/>
            <person name="Oliveira C.J.F."/>
            <person name="Ribeiro J.M.C."/>
        </authorList>
    </citation>
    <scope>NUCLEOTIDE SEQUENCE</scope>
</reference>
<accession>A0A224Y660</accession>
<feature type="chain" id="PRO_5013098624" evidence="1">
    <location>
        <begin position="32"/>
        <end position="69"/>
    </location>
</feature>
<keyword evidence="1" id="KW-0732">Signal</keyword>
<protein>
    <submittedName>
        <fullName evidence="2">Putative secreted protein</fullName>
    </submittedName>
</protein>
<dbReference type="PROSITE" id="PS51257">
    <property type="entry name" value="PROKAR_LIPOPROTEIN"/>
    <property type="match status" value="1"/>
</dbReference>
<proteinExistence type="predicted"/>
<name>A0A224Y660_9HEMI</name>